<evidence type="ECO:0000313" key="1">
    <source>
        <dbReference type="EMBL" id="CAL1676236.1"/>
    </source>
</evidence>
<name>A0AAV2N9M2_9HYME</name>
<organism evidence="1 2">
    <name type="scientific">Lasius platythorax</name>
    <dbReference type="NCBI Taxonomy" id="488582"/>
    <lineage>
        <taxon>Eukaryota</taxon>
        <taxon>Metazoa</taxon>
        <taxon>Ecdysozoa</taxon>
        <taxon>Arthropoda</taxon>
        <taxon>Hexapoda</taxon>
        <taxon>Insecta</taxon>
        <taxon>Pterygota</taxon>
        <taxon>Neoptera</taxon>
        <taxon>Endopterygota</taxon>
        <taxon>Hymenoptera</taxon>
        <taxon>Apocrita</taxon>
        <taxon>Aculeata</taxon>
        <taxon>Formicoidea</taxon>
        <taxon>Formicidae</taxon>
        <taxon>Formicinae</taxon>
        <taxon>Lasius</taxon>
        <taxon>Lasius</taxon>
    </lineage>
</organism>
<dbReference type="EMBL" id="OZ034834">
    <property type="protein sequence ID" value="CAL1676236.1"/>
    <property type="molecule type" value="Genomic_DNA"/>
</dbReference>
<accession>A0AAV2N9M2</accession>
<gene>
    <name evidence="1" type="ORF">LPLAT_LOCUS2464</name>
</gene>
<proteinExistence type="predicted"/>
<sequence length="114" mass="13101">MDRRNGYPAHDAKIVILRDSPDEFKRPQWRNCETPNLTSPFPSRHPICTVCRPFSRYHRGVYTQTERWLMDWGNKAAGVTSITSLERNFPRSGNNSKYRGIGPYPGFSGLLRSG</sequence>
<evidence type="ECO:0000313" key="2">
    <source>
        <dbReference type="Proteomes" id="UP001497644"/>
    </source>
</evidence>
<reference evidence="1" key="1">
    <citation type="submission" date="2024-04" db="EMBL/GenBank/DDBJ databases">
        <authorList>
            <consortium name="Molecular Ecology Group"/>
        </authorList>
    </citation>
    <scope>NUCLEOTIDE SEQUENCE</scope>
</reference>
<protein>
    <submittedName>
        <fullName evidence="1">Uncharacterized protein</fullName>
    </submittedName>
</protein>
<dbReference type="Proteomes" id="UP001497644">
    <property type="component" value="Chromosome 11"/>
</dbReference>
<dbReference type="AlphaFoldDB" id="A0AAV2N9M2"/>
<keyword evidence="2" id="KW-1185">Reference proteome</keyword>